<dbReference type="GO" id="GO:0004252">
    <property type="term" value="F:serine-type endopeptidase activity"/>
    <property type="evidence" value="ECO:0007669"/>
    <property type="project" value="InterPro"/>
</dbReference>
<keyword evidence="1" id="KW-0645">Protease</keyword>
<evidence type="ECO:0000259" key="6">
    <source>
        <dbReference type="Pfam" id="PF00089"/>
    </source>
</evidence>
<dbReference type="InterPro" id="IPR018114">
    <property type="entry name" value="TRYPSIN_HIS"/>
</dbReference>
<dbReference type="Gene3D" id="2.40.10.10">
    <property type="entry name" value="Trypsin-like serine proteases"/>
    <property type="match status" value="1"/>
</dbReference>
<organism evidence="7 8">
    <name type="scientific">Megaselia scalaris</name>
    <name type="common">Humpbacked fly</name>
    <name type="synonym">Phora scalaris</name>
    <dbReference type="NCBI Taxonomy" id="36166"/>
    <lineage>
        <taxon>Eukaryota</taxon>
        <taxon>Metazoa</taxon>
        <taxon>Ecdysozoa</taxon>
        <taxon>Arthropoda</taxon>
        <taxon>Hexapoda</taxon>
        <taxon>Insecta</taxon>
        <taxon>Pterygota</taxon>
        <taxon>Neoptera</taxon>
        <taxon>Endopterygota</taxon>
        <taxon>Diptera</taxon>
        <taxon>Brachycera</taxon>
        <taxon>Muscomorpha</taxon>
        <taxon>Platypezoidea</taxon>
        <taxon>Phoridae</taxon>
        <taxon>Megaseliini</taxon>
        <taxon>Megaselia</taxon>
    </lineage>
</organism>
<dbReference type="Proteomes" id="UP000015102">
    <property type="component" value="Unassembled WGS sequence"/>
</dbReference>
<dbReference type="EMBL" id="CAQQ02030516">
    <property type="status" value="NOT_ANNOTATED_CDS"/>
    <property type="molecule type" value="Genomic_DNA"/>
</dbReference>
<dbReference type="AlphaFoldDB" id="T1GJN9"/>
<keyword evidence="8" id="KW-1185">Reference proteome</keyword>
<dbReference type="InterPro" id="IPR043504">
    <property type="entry name" value="Peptidase_S1_PA_chymotrypsin"/>
</dbReference>
<name>T1GJN9_MEGSC</name>
<dbReference type="PROSITE" id="PS00134">
    <property type="entry name" value="TRYPSIN_HIS"/>
    <property type="match status" value="1"/>
</dbReference>
<evidence type="ECO:0000313" key="7">
    <source>
        <dbReference type="EnsemblMetazoa" id="MESCA003689-PA"/>
    </source>
</evidence>
<dbReference type="InterPro" id="IPR050430">
    <property type="entry name" value="Peptidase_S1"/>
</dbReference>
<dbReference type="PANTHER" id="PTHR24276:SF98">
    <property type="entry name" value="FI18310P1-RELATED"/>
    <property type="match status" value="1"/>
</dbReference>
<feature type="chain" id="PRO_5004577426" description="Peptidase S1 domain-containing protein" evidence="5">
    <location>
        <begin position="17"/>
        <end position="103"/>
    </location>
</feature>
<proteinExistence type="predicted"/>
<dbReference type="InterPro" id="IPR001254">
    <property type="entry name" value="Trypsin_dom"/>
</dbReference>
<evidence type="ECO:0000256" key="1">
    <source>
        <dbReference type="ARBA" id="ARBA00022670"/>
    </source>
</evidence>
<keyword evidence="2" id="KW-0378">Hydrolase</keyword>
<reference evidence="8" key="1">
    <citation type="submission" date="2013-02" db="EMBL/GenBank/DDBJ databases">
        <authorList>
            <person name="Hughes D."/>
        </authorList>
    </citation>
    <scope>NUCLEOTIDE SEQUENCE</scope>
    <source>
        <strain>Durham</strain>
        <strain evidence="8">NC isolate 2 -- Noor lab</strain>
    </source>
</reference>
<dbReference type="PANTHER" id="PTHR24276">
    <property type="entry name" value="POLYSERASE-RELATED"/>
    <property type="match status" value="1"/>
</dbReference>
<evidence type="ECO:0000256" key="2">
    <source>
        <dbReference type="ARBA" id="ARBA00022801"/>
    </source>
</evidence>
<dbReference type="HOGENOM" id="CLU_2270476_0_0_1"/>
<feature type="signal peptide" evidence="5">
    <location>
        <begin position="1"/>
        <end position="16"/>
    </location>
</feature>
<dbReference type="InterPro" id="IPR009003">
    <property type="entry name" value="Peptidase_S1_PA"/>
</dbReference>
<evidence type="ECO:0000256" key="3">
    <source>
        <dbReference type="ARBA" id="ARBA00022825"/>
    </source>
</evidence>
<dbReference type="EnsemblMetazoa" id="MESCA003689-RA">
    <property type="protein sequence ID" value="MESCA003689-PA"/>
    <property type="gene ID" value="MESCA003689"/>
</dbReference>
<dbReference type="OMA" id="YAGITNT"/>
<dbReference type="GO" id="GO:0006508">
    <property type="term" value="P:proteolysis"/>
    <property type="evidence" value="ECO:0007669"/>
    <property type="project" value="UniProtKB-KW"/>
</dbReference>
<protein>
    <recommendedName>
        <fullName evidence="6">Peptidase S1 domain-containing protein</fullName>
    </recommendedName>
</protein>
<dbReference type="STRING" id="36166.T1GJN9"/>
<keyword evidence="5" id="KW-0732">Signal</keyword>
<keyword evidence="3" id="KW-0720">Serine protease</keyword>
<reference evidence="7" key="2">
    <citation type="submission" date="2015-06" db="UniProtKB">
        <authorList>
            <consortium name="EnsemblMetazoa"/>
        </authorList>
    </citation>
    <scope>IDENTIFICATION</scope>
</reference>
<evidence type="ECO:0000256" key="5">
    <source>
        <dbReference type="SAM" id="SignalP"/>
    </source>
</evidence>
<dbReference type="Pfam" id="PF00089">
    <property type="entry name" value="Trypsin"/>
    <property type="match status" value="1"/>
</dbReference>
<evidence type="ECO:0000256" key="4">
    <source>
        <dbReference type="ARBA" id="ARBA00023157"/>
    </source>
</evidence>
<accession>T1GJN9</accession>
<dbReference type="SUPFAM" id="SSF50494">
    <property type="entry name" value="Trypsin-like serine proteases"/>
    <property type="match status" value="1"/>
</dbReference>
<sequence>MKAFIAIILLASSVLTKVVPGIPNGRIVNGVNATVKQAPYIVSISSYKTYDHICGGSIIDKEWILTAGHCLPRSGKVQIYAGITNTTNRTNGQQRFSDYAIIH</sequence>
<keyword evidence="4" id="KW-1015">Disulfide bond</keyword>
<feature type="domain" description="Peptidase S1" evidence="6">
    <location>
        <begin position="27"/>
        <end position="98"/>
    </location>
</feature>
<evidence type="ECO:0000313" key="8">
    <source>
        <dbReference type="Proteomes" id="UP000015102"/>
    </source>
</evidence>